<dbReference type="Pfam" id="PF12838">
    <property type="entry name" value="Fer4_7"/>
    <property type="match status" value="1"/>
</dbReference>
<dbReference type="PIRSF" id="PIRSF036643">
    <property type="entry name" value="FDH_alpha"/>
    <property type="match status" value="1"/>
</dbReference>
<dbReference type="FunFam" id="3.30.70.20:FF:000035">
    <property type="entry name" value="Iron hydrogenase 1"/>
    <property type="match status" value="1"/>
</dbReference>
<dbReference type="InterPro" id="IPR036010">
    <property type="entry name" value="2Fe-2S_ferredoxin-like_sf"/>
</dbReference>
<proteinExistence type="inferred from homology"/>
<dbReference type="InterPro" id="IPR006656">
    <property type="entry name" value="Mopterin_OxRdtase"/>
</dbReference>
<reference evidence="11 12" key="1">
    <citation type="submission" date="2017-08" db="EMBL/GenBank/DDBJ databases">
        <title>Mesorhizobium wenxinae sp. nov., a novel rhizobial species isolated from root nodules of chickpea (Cicer arietinum L.).</title>
        <authorList>
            <person name="Zhang J."/>
        </authorList>
    </citation>
    <scope>NUCLEOTIDE SEQUENCE [LARGE SCALE GENOMIC DNA]</scope>
    <source>
        <strain evidence="12">WYCCWR 10019</strain>
    </source>
</reference>
<feature type="domain" description="4Fe-4S ferredoxin-type" evidence="9">
    <location>
        <begin position="144"/>
        <end position="174"/>
    </location>
</feature>
<dbReference type="SUPFAM" id="SSF54292">
    <property type="entry name" value="2Fe-2S ferredoxin-like"/>
    <property type="match status" value="1"/>
</dbReference>
<dbReference type="GO" id="GO:0043546">
    <property type="term" value="F:molybdopterin cofactor binding"/>
    <property type="evidence" value="ECO:0007669"/>
    <property type="project" value="InterPro"/>
</dbReference>
<dbReference type="EMBL" id="NPKH01000020">
    <property type="protein sequence ID" value="PAP95059.1"/>
    <property type="molecule type" value="Genomic_DNA"/>
</dbReference>
<name>A0A271KJ81_9HYPH</name>
<keyword evidence="3" id="KW-0479">Metal-binding</keyword>
<protein>
    <submittedName>
        <fullName evidence="11">Formate dehydrogenase subunit alpha</fullName>
    </submittedName>
</protein>
<evidence type="ECO:0000313" key="11">
    <source>
        <dbReference type="EMBL" id="PAP95059.1"/>
    </source>
</evidence>
<dbReference type="GO" id="GO:0003954">
    <property type="term" value="F:NADH dehydrogenase activity"/>
    <property type="evidence" value="ECO:0007669"/>
    <property type="project" value="TreeGrafter"/>
</dbReference>
<dbReference type="PANTHER" id="PTHR43105:SF14">
    <property type="entry name" value="FORMATE DEHYDROGENASE H"/>
    <property type="match status" value="1"/>
</dbReference>
<dbReference type="PROSITE" id="PS51085">
    <property type="entry name" value="2FE2S_FER_2"/>
    <property type="match status" value="1"/>
</dbReference>
<keyword evidence="5" id="KW-0560">Oxidoreductase</keyword>
<evidence type="ECO:0000256" key="5">
    <source>
        <dbReference type="ARBA" id="ARBA00023002"/>
    </source>
</evidence>
<dbReference type="PANTHER" id="PTHR43105">
    <property type="entry name" value="RESPIRATORY NITRATE REDUCTASE"/>
    <property type="match status" value="1"/>
</dbReference>
<dbReference type="Proteomes" id="UP000215931">
    <property type="component" value="Unassembled WGS sequence"/>
</dbReference>
<dbReference type="SUPFAM" id="SSF54862">
    <property type="entry name" value="4Fe-4S ferredoxins"/>
    <property type="match status" value="1"/>
</dbReference>
<keyword evidence="7" id="KW-0411">Iron-sulfur</keyword>
<dbReference type="CDD" id="cd02790">
    <property type="entry name" value="MopB_CT_Formate-Dh_H"/>
    <property type="match status" value="1"/>
</dbReference>
<dbReference type="InterPro" id="IPR041925">
    <property type="entry name" value="CT_Formate-Dh_H"/>
</dbReference>
<dbReference type="InterPro" id="IPR050123">
    <property type="entry name" value="Prok_molybdopt-oxidoreductase"/>
</dbReference>
<dbReference type="InterPro" id="IPR006963">
    <property type="entry name" value="Mopterin_OxRdtase_4Fe-4S_dom"/>
</dbReference>
<dbReference type="Gene3D" id="2.20.25.90">
    <property type="entry name" value="ADC-like domains"/>
    <property type="match status" value="1"/>
</dbReference>
<keyword evidence="12" id="KW-1185">Reference proteome</keyword>
<dbReference type="GO" id="GO:0015942">
    <property type="term" value="P:formate metabolic process"/>
    <property type="evidence" value="ECO:0007669"/>
    <property type="project" value="InterPro"/>
</dbReference>
<dbReference type="InterPro" id="IPR006655">
    <property type="entry name" value="Mopterin_OxRdtase_prok_CS"/>
</dbReference>
<dbReference type="GO" id="GO:0051539">
    <property type="term" value="F:4 iron, 4 sulfur cluster binding"/>
    <property type="evidence" value="ECO:0007669"/>
    <property type="project" value="UniProtKB-KW"/>
</dbReference>
<dbReference type="AlphaFoldDB" id="A0A271KJ81"/>
<dbReference type="PROSITE" id="PS00490">
    <property type="entry name" value="MOLYBDOPTERIN_PROK_2"/>
    <property type="match status" value="1"/>
</dbReference>
<feature type="domain" description="2Fe-2S ferredoxin-type" evidence="8">
    <location>
        <begin position="3"/>
        <end position="83"/>
    </location>
</feature>
<keyword evidence="4" id="KW-0677">Repeat</keyword>
<dbReference type="CDD" id="cd02753">
    <property type="entry name" value="MopB_Formate-Dh-H"/>
    <property type="match status" value="1"/>
</dbReference>
<dbReference type="GO" id="GO:0046872">
    <property type="term" value="F:metal ion binding"/>
    <property type="evidence" value="ECO:0007669"/>
    <property type="project" value="UniProtKB-KW"/>
</dbReference>
<dbReference type="Pfam" id="PF01568">
    <property type="entry name" value="Molydop_binding"/>
    <property type="match status" value="1"/>
</dbReference>
<evidence type="ECO:0000256" key="1">
    <source>
        <dbReference type="ARBA" id="ARBA00007023"/>
    </source>
</evidence>
<dbReference type="InterPro" id="IPR017900">
    <property type="entry name" value="4Fe4S_Fe_S_CS"/>
</dbReference>
<organism evidence="11 12">
    <name type="scientific">Mesorhizobium wenxiniae</name>
    <dbReference type="NCBI Taxonomy" id="2014805"/>
    <lineage>
        <taxon>Bacteria</taxon>
        <taxon>Pseudomonadati</taxon>
        <taxon>Pseudomonadota</taxon>
        <taxon>Alphaproteobacteria</taxon>
        <taxon>Hyphomicrobiales</taxon>
        <taxon>Phyllobacteriaceae</taxon>
        <taxon>Mesorhizobium</taxon>
    </lineage>
</organism>
<dbReference type="InterPro" id="IPR009010">
    <property type="entry name" value="Asp_de-COase-like_dom_sf"/>
</dbReference>
<accession>A0A271KJ81</accession>
<dbReference type="InterPro" id="IPR041924">
    <property type="entry name" value="Formate_Dh-H_N"/>
</dbReference>
<feature type="domain" description="4Fe-4S ferredoxin-type" evidence="9">
    <location>
        <begin position="187"/>
        <end position="216"/>
    </location>
</feature>
<dbReference type="Gene3D" id="3.40.228.10">
    <property type="entry name" value="Dimethylsulfoxide Reductase, domain 2"/>
    <property type="match status" value="1"/>
</dbReference>
<keyword evidence="2" id="KW-0004">4Fe-4S</keyword>
<comment type="similarity">
    <text evidence="1">In the C-terminal section; belongs to the prokaryotic molybdopterin-containing oxidoreductase family.</text>
</comment>
<dbReference type="Gene3D" id="2.40.40.20">
    <property type="match status" value="1"/>
</dbReference>
<dbReference type="InterPro" id="IPR017896">
    <property type="entry name" value="4Fe4S_Fe-S-bd"/>
</dbReference>
<dbReference type="Gene3D" id="3.30.70.20">
    <property type="match status" value="1"/>
</dbReference>
<dbReference type="RefSeq" id="WP_095518949.1">
    <property type="nucleotide sequence ID" value="NZ_NPKH01000020.1"/>
</dbReference>
<sequence length="929" mass="101394">MADGVIFTLDGKTVTAADDETIWDVAKREGTRIPHLCHVDMPGYRPDGNCRACMVDVEGERVLAASCIRKPSAGMVVTTDTERARKSREMVFELLASNMRPAADGPDQQSMFWQWAGSMGISGDRYSSKFASDDVRPEFDITNPAIAVNLDSCITCGACVRACREVQVNDVIGMAERGNHSLPVFDMHDPMGLSTCVTCGECVQACPTGALYEKSLMDKTGKTRVIQEFDKVIDTLCPFCGVGCQTSVAVKNNKIVQVDGRNGYANENRLCVKGRFGFDYAMSPERLTKPLIRRDDAPKSGDLDMRGVDPLTVFREATWEEALARAAGGLKRILKDHGGQALAGFGSAKGSNEEAYLFQKLVRQGFGTNNVDHCTRLCHASSVAALMEGVGSGAVSAPFNDALKAECIIVIGARPTTNHPVAATYFKQAAKRGAKLIVMDPRGQDLMRHASHSLRFKAGSDVAMLNALIHVIVEEKLYDEQYIQANASGFEALKAKVKDFSPEAMAEVCGVEASVLRDVARTYATAERSIIFWGMGISQHTHGTDNARCLIALALITGHVGRPGTGLHPLRGQNNVQGASDAGLIPMYFPDYKSVENIDIRGAYENFWGQTLDPKRGLTVVEIIDAIHEGEIKGMYIMGENPAMSDPDQTHARQALAMLDHLVVQDIFLTETAWHADVVLPASAHAEKLGTYTNTNRQVQIGRPALELPGQARQDWELIVELARRVGLDWNYGHVSDVYAEMASVMPSLKHISWDRVEREGSVVYPADGPDKPGNEIIFSSGFPTADGRGRIVPADLLPPDEVPDEEFPLVLTTGRLLEHWHTGAMTRRAGVLDAIEPHGIAAMNPYEIKRHGLRQGEMIAVETRRGTVDAILRADREVADGMVFMPFCFNESPANMLTNPMLDPYGKIPEFKYCAARIAPAAKAEAAE</sequence>
<dbReference type="Pfam" id="PF00384">
    <property type="entry name" value="Molybdopterin"/>
    <property type="match status" value="1"/>
</dbReference>
<dbReference type="InterPro" id="IPR006657">
    <property type="entry name" value="MoPterin_dinucl-bd_dom"/>
</dbReference>
<dbReference type="OrthoDB" id="9816402at2"/>
<evidence type="ECO:0000259" key="9">
    <source>
        <dbReference type="PROSITE" id="PS51379"/>
    </source>
</evidence>
<dbReference type="GO" id="GO:0022904">
    <property type="term" value="P:respiratory electron transport chain"/>
    <property type="evidence" value="ECO:0007669"/>
    <property type="project" value="TreeGrafter"/>
</dbReference>
<evidence type="ECO:0000259" key="10">
    <source>
        <dbReference type="PROSITE" id="PS51669"/>
    </source>
</evidence>
<dbReference type="Pfam" id="PF04879">
    <property type="entry name" value="Molybdop_Fe4S4"/>
    <property type="match status" value="1"/>
</dbReference>
<evidence type="ECO:0000259" key="8">
    <source>
        <dbReference type="PROSITE" id="PS51085"/>
    </source>
</evidence>
<dbReference type="NCBIfam" id="TIGR01591">
    <property type="entry name" value="Fdh-alpha"/>
    <property type="match status" value="1"/>
</dbReference>
<dbReference type="GO" id="GO:0016020">
    <property type="term" value="C:membrane"/>
    <property type="evidence" value="ECO:0007669"/>
    <property type="project" value="TreeGrafter"/>
</dbReference>
<dbReference type="PROSITE" id="PS51379">
    <property type="entry name" value="4FE4S_FER_2"/>
    <property type="match status" value="2"/>
</dbReference>
<evidence type="ECO:0000256" key="3">
    <source>
        <dbReference type="ARBA" id="ARBA00022723"/>
    </source>
</evidence>
<evidence type="ECO:0000256" key="4">
    <source>
        <dbReference type="ARBA" id="ARBA00022737"/>
    </source>
</evidence>
<evidence type="ECO:0000256" key="6">
    <source>
        <dbReference type="ARBA" id="ARBA00023004"/>
    </source>
</evidence>
<dbReference type="PROSITE" id="PS51669">
    <property type="entry name" value="4FE4S_MOW_BIS_MGD"/>
    <property type="match status" value="1"/>
</dbReference>
<keyword evidence="6" id="KW-0408">Iron</keyword>
<evidence type="ECO:0000256" key="2">
    <source>
        <dbReference type="ARBA" id="ARBA00022485"/>
    </source>
</evidence>
<evidence type="ECO:0000313" key="12">
    <source>
        <dbReference type="Proteomes" id="UP000215931"/>
    </source>
</evidence>
<dbReference type="SUPFAM" id="SSF53706">
    <property type="entry name" value="Formate dehydrogenase/DMSO reductase, domains 1-3"/>
    <property type="match status" value="1"/>
</dbReference>
<dbReference type="Gene3D" id="3.10.20.740">
    <property type="match status" value="1"/>
</dbReference>
<dbReference type="GO" id="GO:1990204">
    <property type="term" value="C:oxidoreductase complex"/>
    <property type="evidence" value="ECO:0007669"/>
    <property type="project" value="UniProtKB-ARBA"/>
</dbReference>
<feature type="domain" description="4Fe-4S Mo/W bis-MGD-type" evidence="10">
    <location>
        <begin position="230"/>
        <end position="285"/>
    </location>
</feature>
<comment type="caution">
    <text evidence="11">The sequence shown here is derived from an EMBL/GenBank/DDBJ whole genome shotgun (WGS) entry which is preliminary data.</text>
</comment>
<dbReference type="Gene3D" id="3.40.50.740">
    <property type="match status" value="1"/>
</dbReference>
<dbReference type="InterPro" id="IPR006478">
    <property type="entry name" value="Formate_DH_asu"/>
</dbReference>
<dbReference type="GO" id="GO:0008863">
    <property type="term" value="F:formate dehydrogenase (NAD+) activity"/>
    <property type="evidence" value="ECO:0007669"/>
    <property type="project" value="InterPro"/>
</dbReference>
<dbReference type="SMART" id="SM00926">
    <property type="entry name" value="Molybdop_Fe4S4"/>
    <property type="match status" value="1"/>
</dbReference>
<dbReference type="InterPro" id="IPR001041">
    <property type="entry name" value="2Fe-2S_ferredoxin-type"/>
</dbReference>
<evidence type="ECO:0000256" key="7">
    <source>
        <dbReference type="ARBA" id="ARBA00023014"/>
    </source>
</evidence>
<gene>
    <name evidence="11" type="ORF">CIT31_13295</name>
</gene>
<dbReference type="Pfam" id="PF13510">
    <property type="entry name" value="Fer2_4"/>
    <property type="match status" value="1"/>
</dbReference>
<dbReference type="CDD" id="cd00207">
    <property type="entry name" value="fer2"/>
    <property type="match status" value="1"/>
</dbReference>
<dbReference type="PROSITE" id="PS00198">
    <property type="entry name" value="4FE4S_FER_1"/>
    <property type="match status" value="1"/>
</dbReference>
<dbReference type="SUPFAM" id="SSF50692">
    <property type="entry name" value="ADC-like"/>
    <property type="match status" value="1"/>
</dbReference>